<evidence type="ECO:0000256" key="3">
    <source>
        <dbReference type="ARBA" id="ARBA00022475"/>
    </source>
</evidence>
<organism evidence="10 11">
    <name type="scientific">Roseinatronobacter thiooxidans</name>
    <dbReference type="NCBI Taxonomy" id="121821"/>
    <lineage>
        <taxon>Bacteria</taxon>
        <taxon>Pseudomonadati</taxon>
        <taxon>Pseudomonadota</taxon>
        <taxon>Alphaproteobacteria</taxon>
        <taxon>Rhodobacterales</taxon>
        <taxon>Paracoccaceae</taxon>
        <taxon>Roseinatronobacter</taxon>
    </lineage>
</organism>
<evidence type="ECO:0000256" key="2">
    <source>
        <dbReference type="ARBA" id="ARBA00022448"/>
    </source>
</evidence>
<dbReference type="RefSeq" id="WP_071469029.1">
    <property type="nucleotide sequence ID" value="NZ_MEHT01000009.1"/>
</dbReference>
<proteinExistence type="inferred from homology"/>
<feature type="transmembrane region" description="Helical" evidence="9">
    <location>
        <begin position="64"/>
        <end position="84"/>
    </location>
</feature>
<dbReference type="OrthoDB" id="9794165at2"/>
<reference evidence="10 11" key="1">
    <citation type="submission" date="2018-06" db="EMBL/GenBank/DDBJ databases">
        <title>Genomic Encyclopedia of Archaeal and Bacterial Type Strains, Phase II (KMG-II): from individual species to whole genera.</title>
        <authorList>
            <person name="Goeker M."/>
        </authorList>
    </citation>
    <scope>NUCLEOTIDE SEQUENCE [LARGE SCALE GENOMIC DNA]</scope>
    <source>
        <strain evidence="10 11">DSM 13087</strain>
    </source>
</reference>
<accession>A0A2W7QJ55</accession>
<evidence type="ECO:0000313" key="11">
    <source>
        <dbReference type="Proteomes" id="UP000249364"/>
    </source>
</evidence>
<keyword evidence="11" id="KW-1185">Reference proteome</keyword>
<dbReference type="Pfam" id="PF04143">
    <property type="entry name" value="Sulf_transp"/>
    <property type="match status" value="1"/>
</dbReference>
<keyword evidence="2" id="KW-0813">Transport</keyword>
<sequence>MFLQRASVLLIVLGFAAFTFVMAGPRAGLLVLVGLGFGLVLEGLRFGFAGPWRMIVTDRDGRGLLAQLIAIALVAVVAFPLMAGSSGELVPAHAPVGVGMILGAFVFGAAMQLVMGCGSGTLVNAGSGNLVGLIALAGFIGGSFVGTLHLGWWTSLGSLPVLSAQGSFGDMGGLALTLAGLVLVGVVTFLRSAPGKRMPPRRLWIAAALIAVLALANLVIAGQPWGIVYGLGLWGAKIAQAGGADLGATAFWAAEGNAARLAESILTDVTSLTNIGLLIGAFAVMRWRADPGAQTQALTPLSYAAVLAAAVVLGYSARMAFGCNVGAFFSGISTGSLHGWVWLVAAFAGSILGIRMRPVLLRPSLNQGAYA</sequence>
<keyword evidence="4" id="KW-0997">Cell inner membrane</keyword>
<name>A0A2W7QJ55_9RHOB</name>
<comment type="caution">
    <text evidence="10">The sequence shown here is derived from an EMBL/GenBank/DDBJ whole genome shotgun (WGS) entry which is preliminary data.</text>
</comment>
<keyword evidence="6 9" id="KW-1133">Transmembrane helix</keyword>
<feature type="transmembrane region" description="Helical" evidence="9">
    <location>
        <begin position="130"/>
        <end position="152"/>
    </location>
</feature>
<feature type="transmembrane region" description="Helical" evidence="9">
    <location>
        <begin position="33"/>
        <end position="52"/>
    </location>
</feature>
<feature type="transmembrane region" description="Helical" evidence="9">
    <location>
        <begin position="96"/>
        <end position="118"/>
    </location>
</feature>
<gene>
    <name evidence="10" type="ORF">LY56_00289</name>
</gene>
<evidence type="ECO:0000256" key="9">
    <source>
        <dbReference type="SAM" id="Phobius"/>
    </source>
</evidence>
<dbReference type="EMBL" id="QKZQ01000001">
    <property type="protein sequence ID" value="PZX48141.1"/>
    <property type="molecule type" value="Genomic_DNA"/>
</dbReference>
<dbReference type="Proteomes" id="UP000249364">
    <property type="component" value="Unassembled WGS sequence"/>
</dbReference>
<comment type="similarity">
    <text evidence="8">Belongs to the TsuA/YedE (TC 9.B.102) family.</text>
</comment>
<dbReference type="PANTHER" id="PTHR30574">
    <property type="entry name" value="INNER MEMBRANE PROTEIN YEDE"/>
    <property type="match status" value="1"/>
</dbReference>
<keyword evidence="5 9" id="KW-0812">Transmembrane</keyword>
<feature type="transmembrane region" description="Helical" evidence="9">
    <location>
        <begin position="265"/>
        <end position="285"/>
    </location>
</feature>
<evidence type="ECO:0000256" key="5">
    <source>
        <dbReference type="ARBA" id="ARBA00022692"/>
    </source>
</evidence>
<evidence type="ECO:0000256" key="4">
    <source>
        <dbReference type="ARBA" id="ARBA00022519"/>
    </source>
</evidence>
<feature type="transmembrane region" description="Helical" evidence="9">
    <location>
        <begin position="297"/>
        <end position="317"/>
    </location>
</feature>
<feature type="transmembrane region" description="Helical" evidence="9">
    <location>
        <begin position="203"/>
        <end position="225"/>
    </location>
</feature>
<feature type="transmembrane region" description="Helical" evidence="9">
    <location>
        <begin position="337"/>
        <end position="354"/>
    </location>
</feature>
<dbReference type="PANTHER" id="PTHR30574:SF1">
    <property type="entry name" value="SULPHUR TRANSPORT DOMAIN-CONTAINING PROTEIN"/>
    <property type="match status" value="1"/>
</dbReference>
<keyword evidence="7 9" id="KW-0472">Membrane</keyword>
<evidence type="ECO:0000256" key="7">
    <source>
        <dbReference type="ARBA" id="ARBA00023136"/>
    </source>
</evidence>
<dbReference type="AlphaFoldDB" id="A0A2W7QJ55"/>
<dbReference type="InterPro" id="IPR007272">
    <property type="entry name" value="Sulf_transp_TsuA/YedE"/>
</dbReference>
<protein>
    <submittedName>
        <fullName evidence="10">Uncharacterized protein</fullName>
    </submittedName>
</protein>
<evidence type="ECO:0000256" key="8">
    <source>
        <dbReference type="ARBA" id="ARBA00035655"/>
    </source>
</evidence>
<evidence type="ECO:0000256" key="1">
    <source>
        <dbReference type="ARBA" id="ARBA00004429"/>
    </source>
</evidence>
<keyword evidence="3" id="KW-1003">Cell membrane</keyword>
<feature type="transmembrane region" description="Helical" evidence="9">
    <location>
        <begin position="172"/>
        <end position="191"/>
    </location>
</feature>
<dbReference type="GO" id="GO:0005886">
    <property type="term" value="C:plasma membrane"/>
    <property type="evidence" value="ECO:0007669"/>
    <property type="project" value="UniProtKB-SubCell"/>
</dbReference>
<evidence type="ECO:0000256" key="6">
    <source>
        <dbReference type="ARBA" id="ARBA00022989"/>
    </source>
</evidence>
<comment type="subcellular location">
    <subcellularLocation>
        <location evidence="1">Cell inner membrane</location>
        <topology evidence="1">Multi-pass membrane protein</topology>
    </subcellularLocation>
</comment>
<evidence type="ECO:0000313" key="10">
    <source>
        <dbReference type="EMBL" id="PZX48141.1"/>
    </source>
</evidence>
<dbReference type="STRING" id="121821.GCA_001870675_02362"/>